<feature type="region of interest" description="Disordered" evidence="1">
    <location>
        <begin position="248"/>
        <end position="269"/>
    </location>
</feature>
<dbReference type="Proteomes" id="UP001189429">
    <property type="component" value="Unassembled WGS sequence"/>
</dbReference>
<proteinExistence type="predicted"/>
<name>A0ABN9X737_9DINO</name>
<evidence type="ECO:0000313" key="3">
    <source>
        <dbReference type="Proteomes" id="UP001189429"/>
    </source>
</evidence>
<accession>A0ABN9X737</accession>
<organism evidence="2 3">
    <name type="scientific">Prorocentrum cordatum</name>
    <dbReference type="NCBI Taxonomy" id="2364126"/>
    <lineage>
        <taxon>Eukaryota</taxon>
        <taxon>Sar</taxon>
        <taxon>Alveolata</taxon>
        <taxon>Dinophyceae</taxon>
        <taxon>Prorocentrales</taxon>
        <taxon>Prorocentraceae</taxon>
        <taxon>Prorocentrum</taxon>
    </lineage>
</organism>
<sequence length="269" mass="29363">MHPISEAAAPRSAREHVHACVVAIDILFAAFDASRRRGAQGRPAARSFAAQAIRARARQGAFRSIITQDIDGHRGARVGAAVLRGLFSAGLALPEPDGRRKKRGRLQRSEGLRAGAICRLADNFVESSAERFQGLDLLENVLVELPEDRWDNIEIVARTANDKPIKRHVDNGTRCHALLIINLGLTSHNMFWPAGGEEVSVMLRSGDAVLFDGKSEHAAPEVMENSSPFPAHPWAGSRRLGVLLRQNIPPGGPRPKRCGAARARLRRAR</sequence>
<reference evidence="2" key="1">
    <citation type="submission" date="2023-10" db="EMBL/GenBank/DDBJ databases">
        <authorList>
            <person name="Chen Y."/>
            <person name="Shah S."/>
            <person name="Dougan E. K."/>
            <person name="Thang M."/>
            <person name="Chan C."/>
        </authorList>
    </citation>
    <scope>NUCLEOTIDE SEQUENCE [LARGE SCALE GENOMIC DNA]</scope>
</reference>
<gene>
    <name evidence="2" type="ORF">PCOR1329_LOCUS74043</name>
</gene>
<keyword evidence="3" id="KW-1185">Reference proteome</keyword>
<evidence type="ECO:0000256" key="1">
    <source>
        <dbReference type="SAM" id="MobiDB-lite"/>
    </source>
</evidence>
<evidence type="ECO:0000313" key="2">
    <source>
        <dbReference type="EMBL" id="CAK0895235.1"/>
    </source>
</evidence>
<feature type="compositionally biased region" description="Basic residues" evidence="1">
    <location>
        <begin position="254"/>
        <end position="269"/>
    </location>
</feature>
<dbReference type="EMBL" id="CAUYUJ010020010">
    <property type="protein sequence ID" value="CAK0895235.1"/>
    <property type="molecule type" value="Genomic_DNA"/>
</dbReference>
<comment type="caution">
    <text evidence="2">The sequence shown here is derived from an EMBL/GenBank/DDBJ whole genome shotgun (WGS) entry which is preliminary data.</text>
</comment>
<protein>
    <submittedName>
        <fullName evidence="2">Uncharacterized protein</fullName>
    </submittedName>
</protein>